<keyword evidence="1" id="KW-0004">4Fe-4S</keyword>
<keyword evidence="2" id="KW-0479">Metal-binding</keyword>
<evidence type="ECO:0000256" key="3">
    <source>
        <dbReference type="ARBA" id="ARBA00023004"/>
    </source>
</evidence>
<feature type="domain" description="4Fe-4S ferredoxin-type" evidence="5">
    <location>
        <begin position="49"/>
        <end position="80"/>
    </location>
</feature>
<name>A0ABS2GQL6_9FIRM</name>
<dbReference type="PANTHER" id="PTHR43177">
    <property type="entry name" value="PROTEIN NRFC"/>
    <property type="match status" value="1"/>
</dbReference>
<reference evidence="6 7" key="1">
    <citation type="journal article" date="2021" name="Sci. Rep.">
        <title>The distribution of antibiotic resistance genes in chicken gut microbiota commensals.</title>
        <authorList>
            <person name="Juricova H."/>
            <person name="Matiasovicova J."/>
            <person name="Kubasova T."/>
            <person name="Cejkova D."/>
            <person name="Rychlik I."/>
        </authorList>
    </citation>
    <scope>NUCLEOTIDE SEQUENCE [LARGE SCALE GENOMIC DNA]</scope>
    <source>
        <strain evidence="6 7">An564</strain>
    </source>
</reference>
<dbReference type="SUPFAM" id="SSF54862">
    <property type="entry name" value="4Fe-4S ferredoxins"/>
    <property type="match status" value="1"/>
</dbReference>
<dbReference type="InterPro" id="IPR017900">
    <property type="entry name" value="4Fe4S_Fe_S_CS"/>
</dbReference>
<comment type="caution">
    <text evidence="6">The sequence shown here is derived from an EMBL/GenBank/DDBJ whole genome shotgun (WGS) entry which is preliminary data.</text>
</comment>
<evidence type="ECO:0000256" key="4">
    <source>
        <dbReference type="ARBA" id="ARBA00023014"/>
    </source>
</evidence>
<dbReference type="Pfam" id="PF13247">
    <property type="entry name" value="Fer4_11"/>
    <property type="match status" value="1"/>
</dbReference>
<evidence type="ECO:0000256" key="1">
    <source>
        <dbReference type="ARBA" id="ARBA00022485"/>
    </source>
</evidence>
<dbReference type="Gene3D" id="3.30.70.20">
    <property type="match status" value="2"/>
</dbReference>
<gene>
    <name evidence="6" type="ORF">H9X81_08825</name>
</gene>
<evidence type="ECO:0000256" key="2">
    <source>
        <dbReference type="ARBA" id="ARBA00022723"/>
    </source>
</evidence>
<evidence type="ECO:0000313" key="7">
    <source>
        <dbReference type="Proteomes" id="UP000724149"/>
    </source>
</evidence>
<organism evidence="6 7">
    <name type="scientific">Hydrogenoanaerobacterium saccharovorans</name>
    <dbReference type="NCBI Taxonomy" id="474960"/>
    <lineage>
        <taxon>Bacteria</taxon>
        <taxon>Bacillati</taxon>
        <taxon>Bacillota</taxon>
        <taxon>Clostridia</taxon>
        <taxon>Eubacteriales</taxon>
        <taxon>Oscillospiraceae</taxon>
        <taxon>Hydrogenoanaerobacterium</taxon>
    </lineage>
</organism>
<proteinExistence type="predicted"/>
<sequence length="169" mass="18513">MAWKIELDISRCCACGACAIACMDQNDIDLSTGVRPYRTVFREETRRTGEIRYYSMACMHCDNAPCVTACPSGCLYKDPETGLTLYNTQYCIGCHSCAMACPFGAPTFGPDGKMRKCDGCIDRLRAGLEPACVRSCTFGALQLVKADEDPVPPEHSLVAQCRELAESQK</sequence>
<feature type="domain" description="4Fe-4S ferredoxin-type" evidence="5">
    <location>
        <begin position="82"/>
        <end position="111"/>
    </location>
</feature>
<dbReference type="RefSeq" id="WP_177502949.1">
    <property type="nucleotide sequence ID" value="NZ_JACSNR010000008.1"/>
</dbReference>
<accession>A0ABS2GQL6</accession>
<protein>
    <submittedName>
        <fullName evidence="6">4Fe-4S binding protein</fullName>
    </submittedName>
</protein>
<keyword evidence="3" id="KW-0408">Iron</keyword>
<dbReference type="Proteomes" id="UP000724149">
    <property type="component" value="Unassembled WGS sequence"/>
</dbReference>
<dbReference type="PROSITE" id="PS00198">
    <property type="entry name" value="4FE4S_FER_1"/>
    <property type="match status" value="1"/>
</dbReference>
<dbReference type="PANTHER" id="PTHR43177:SF3">
    <property type="entry name" value="PROTEIN NRFC HOMOLOG"/>
    <property type="match status" value="1"/>
</dbReference>
<evidence type="ECO:0000313" key="6">
    <source>
        <dbReference type="EMBL" id="MBM6923788.1"/>
    </source>
</evidence>
<keyword evidence="7" id="KW-1185">Reference proteome</keyword>
<dbReference type="PROSITE" id="PS51379">
    <property type="entry name" value="4FE4S_FER_2"/>
    <property type="match status" value="3"/>
</dbReference>
<dbReference type="InterPro" id="IPR017896">
    <property type="entry name" value="4Fe4S_Fe-S-bd"/>
</dbReference>
<keyword evidence="4" id="KW-0411">Iron-sulfur</keyword>
<dbReference type="InterPro" id="IPR050954">
    <property type="entry name" value="ET_IronSulfur_Cluster-Binding"/>
</dbReference>
<dbReference type="EMBL" id="JACSNR010000008">
    <property type="protein sequence ID" value="MBM6923788.1"/>
    <property type="molecule type" value="Genomic_DNA"/>
</dbReference>
<evidence type="ECO:0000259" key="5">
    <source>
        <dbReference type="PROSITE" id="PS51379"/>
    </source>
</evidence>
<feature type="domain" description="4Fe-4S ferredoxin-type" evidence="5">
    <location>
        <begin position="3"/>
        <end position="33"/>
    </location>
</feature>